<protein>
    <submittedName>
        <fullName evidence="2">Uncharacterized protein</fullName>
    </submittedName>
</protein>
<proteinExistence type="predicted"/>
<reference evidence="2" key="1">
    <citation type="submission" date="2018-10" db="EMBL/GenBank/DDBJ databases">
        <title>Hidden diversity of soil giant viruses.</title>
        <authorList>
            <person name="Schulz F."/>
            <person name="Alteio L."/>
            <person name="Goudeau D."/>
            <person name="Ryan E.M."/>
            <person name="Malmstrom R.R."/>
            <person name="Blanchard J."/>
            <person name="Woyke T."/>
        </authorList>
    </citation>
    <scope>NUCLEOTIDE SEQUENCE</scope>
    <source>
        <strain evidence="2">HYV1</strain>
    </source>
</reference>
<dbReference type="EMBL" id="MK072385">
    <property type="protein sequence ID" value="AYV82994.1"/>
    <property type="molecule type" value="Genomic_DNA"/>
</dbReference>
<feature type="region of interest" description="Disordered" evidence="1">
    <location>
        <begin position="35"/>
        <end position="65"/>
    </location>
</feature>
<organism evidence="2">
    <name type="scientific">Hyperionvirus sp</name>
    <dbReference type="NCBI Taxonomy" id="2487770"/>
    <lineage>
        <taxon>Viruses</taxon>
        <taxon>Varidnaviria</taxon>
        <taxon>Bamfordvirae</taxon>
        <taxon>Nucleocytoviricota</taxon>
        <taxon>Megaviricetes</taxon>
        <taxon>Imitervirales</taxon>
        <taxon>Mimiviridae</taxon>
        <taxon>Klosneuvirinae</taxon>
    </lineage>
</organism>
<evidence type="ECO:0000313" key="2">
    <source>
        <dbReference type="EMBL" id="AYV82994.1"/>
    </source>
</evidence>
<gene>
    <name evidence="2" type="ORF">Hyperionvirus3_140</name>
</gene>
<name>A0A3G5A931_9VIRU</name>
<sequence>MSLSFTPLSFSSLGVKKALIDKLLLARYEPSCKHETPLPKAVGESASRTSPGFNGVECKPEREGL</sequence>
<accession>A0A3G5A931</accession>
<evidence type="ECO:0000256" key="1">
    <source>
        <dbReference type="SAM" id="MobiDB-lite"/>
    </source>
</evidence>